<accession>A0A1A9Z4W7</accession>
<reference evidence="1" key="2">
    <citation type="submission" date="2020-05" db="UniProtKB">
        <authorList>
            <consortium name="EnsemblMetazoa"/>
        </authorList>
    </citation>
    <scope>IDENTIFICATION</scope>
    <source>
        <strain evidence="1">IAEA</strain>
    </source>
</reference>
<dbReference type="AlphaFoldDB" id="A0A1A9Z4W7"/>
<protein>
    <submittedName>
        <fullName evidence="1">Uncharacterized protein</fullName>
    </submittedName>
</protein>
<reference evidence="2" key="1">
    <citation type="submission" date="2014-03" db="EMBL/GenBank/DDBJ databases">
        <authorList>
            <person name="Aksoy S."/>
            <person name="Warren W."/>
            <person name="Wilson R.K."/>
        </authorList>
    </citation>
    <scope>NUCLEOTIDE SEQUENCE [LARGE SCALE GENOMIC DNA]</scope>
    <source>
        <strain evidence="2">IAEA</strain>
    </source>
</reference>
<organism evidence="1 2">
    <name type="scientific">Glossina pallidipes</name>
    <name type="common">Tsetse fly</name>
    <dbReference type="NCBI Taxonomy" id="7398"/>
    <lineage>
        <taxon>Eukaryota</taxon>
        <taxon>Metazoa</taxon>
        <taxon>Ecdysozoa</taxon>
        <taxon>Arthropoda</taxon>
        <taxon>Hexapoda</taxon>
        <taxon>Insecta</taxon>
        <taxon>Pterygota</taxon>
        <taxon>Neoptera</taxon>
        <taxon>Endopterygota</taxon>
        <taxon>Diptera</taxon>
        <taxon>Brachycera</taxon>
        <taxon>Muscomorpha</taxon>
        <taxon>Hippoboscoidea</taxon>
        <taxon>Glossinidae</taxon>
        <taxon>Glossina</taxon>
    </lineage>
</organism>
<proteinExistence type="predicted"/>
<evidence type="ECO:0000313" key="2">
    <source>
        <dbReference type="Proteomes" id="UP000092445"/>
    </source>
</evidence>
<dbReference type="VEuPathDB" id="VectorBase:GPAI004001"/>
<dbReference type="EnsemblMetazoa" id="GPAI004001-RA">
    <property type="protein sequence ID" value="GPAI004001-PA"/>
    <property type="gene ID" value="GPAI004001"/>
</dbReference>
<keyword evidence="2" id="KW-1185">Reference proteome</keyword>
<evidence type="ECO:0000313" key="1">
    <source>
        <dbReference type="EnsemblMetazoa" id="GPAI004001-PA"/>
    </source>
</evidence>
<name>A0A1A9Z4W7_GLOPL</name>
<dbReference type="Proteomes" id="UP000092445">
    <property type="component" value="Unassembled WGS sequence"/>
</dbReference>
<sequence>MCNFAVLHHNQTVYGPTFSSKEAVRETANDNRISPGIVPVPFFLISFQLSFRHYCNEPAPKRKQFLANVEVNLIIAIIVHSEWNVSLHYVENTENHKCCLNDDFKIGIDRPRGVHRIDKIASLKFLYINLIGGIEIDSCKVESNLSLFRPLLASAFVLSLAHIASNFLMNGQTATRLNQNLTMTLKNMRKNSSTVSSKY</sequence>